<gene>
    <name evidence="1" type="ORF">JJQ60_17590</name>
</gene>
<comment type="caution">
    <text evidence="1">The sequence shown here is derived from an EMBL/GenBank/DDBJ whole genome shotgun (WGS) entry which is preliminary data.</text>
</comment>
<reference evidence="1" key="1">
    <citation type="submission" date="2021-01" db="EMBL/GenBank/DDBJ databases">
        <authorList>
            <person name="Zhong Y.L."/>
        </authorList>
    </citation>
    <scope>NUCLEOTIDE SEQUENCE</scope>
    <source>
        <strain evidence="1">KCTC 23302</strain>
    </source>
</reference>
<protein>
    <submittedName>
        <fullName evidence="1">Uncharacterized protein</fullName>
    </submittedName>
</protein>
<dbReference type="Proteomes" id="UP000651057">
    <property type="component" value="Unassembled WGS sequence"/>
</dbReference>
<organism evidence="1 2">
    <name type="scientific">Aquimarina mytili</name>
    <dbReference type="NCBI Taxonomy" id="874423"/>
    <lineage>
        <taxon>Bacteria</taxon>
        <taxon>Pseudomonadati</taxon>
        <taxon>Bacteroidota</taxon>
        <taxon>Flavobacteriia</taxon>
        <taxon>Flavobacteriales</taxon>
        <taxon>Flavobacteriaceae</taxon>
        <taxon>Aquimarina</taxon>
    </lineage>
</organism>
<name>A0A937A1V9_9FLAO</name>
<sequence>MNYYDSKCFLGENLLDYRNLKDNPLYVHLKKGKKDEGYYLGMYINEEPNKFSEQVNCLTSYVNEFRNHNWFFEFGMLEDFTKNEIKYVCDCYSILCNVHQSDVGITIWLLTYINEIISE</sequence>
<dbReference type="AlphaFoldDB" id="A0A937A1V9"/>
<dbReference type="EMBL" id="JAERQJ010000008">
    <property type="protein sequence ID" value="MBL0685351.1"/>
    <property type="molecule type" value="Genomic_DNA"/>
</dbReference>
<evidence type="ECO:0000313" key="2">
    <source>
        <dbReference type="Proteomes" id="UP000651057"/>
    </source>
</evidence>
<dbReference type="RefSeq" id="WP_201923377.1">
    <property type="nucleotide sequence ID" value="NZ_BAABAX010000002.1"/>
</dbReference>
<evidence type="ECO:0000313" key="1">
    <source>
        <dbReference type="EMBL" id="MBL0685351.1"/>
    </source>
</evidence>
<keyword evidence="2" id="KW-1185">Reference proteome</keyword>
<proteinExistence type="predicted"/>
<accession>A0A937A1V9</accession>